<name>A0A927CUK4_9BACI</name>
<dbReference type="InterPro" id="IPR036388">
    <property type="entry name" value="WH-like_DNA-bd_sf"/>
</dbReference>
<dbReference type="InterPro" id="IPR029016">
    <property type="entry name" value="GAF-like_dom_sf"/>
</dbReference>
<dbReference type="EMBL" id="JACXSI010000005">
    <property type="protein sequence ID" value="MBD3107336.1"/>
    <property type="molecule type" value="Genomic_DNA"/>
</dbReference>
<evidence type="ECO:0000313" key="6">
    <source>
        <dbReference type="EMBL" id="MBD3107336.1"/>
    </source>
</evidence>
<dbReference type="InterPro" id="IPR005471">
    <property type="entry name" value="Tscrpt_reg_IclR_N"/>
</dbReference>
<feature type="domain" description="IclR-ED" evidence="5">
    <location>
        <begin position="72"/>
        <end position="254"/>
    </location>
</feature>
<dbReference type="Gene3D" id="1.10.10.10">
    <property type="entry name" value="Winged helix-like DNA-binding domain superfamily/Winged helix DNA-binding domain"/>
    <property type="match status" value="1"/>
</dbReference>
<keyword evidence="1" id="KW-0805">Transcription regulation</keyword>
<evidence type="ECO:0000259" key="5">
    <source>
        <dbReference type="PROSITE" id="PS51078"/>
    </source>
</evidence>
<keyword evidence="2" id="KW-0238">DNA-binding</keyword>
<dbReference type="Gene3D" id="3.30.450.40">
    <property type="match status" value="1"/>
</dbReference>
<keyword evidence="7" id="KW-1185">Reference proteome</keyword>
<evidence type="ECO:0000256" key="1">
    <source>
        <dbReference type="ARBA" id="ARBA00023015"/>
    </source>
</evidence>
<keyword evidence="3" id="KW-0804">Transcription</keyword>
<dbReference type="PROSITE" id="PS51077">
    <property type="entry name" value="HTH_ICLR"/>
    <property type="match status" value="1"/>
</dbReference>
<dbReference type="PANTHER" id="PTHR30136">
    <property type="entry name" value="HELIX-TURN-HELIX TRANSCRIPTIONAL REGULATOR, ICLR FAMILY"/>
    <property type="match status" value="1"/>
</dbReference>
<dbReference type="Pfam" id="PF01614">
    <property type="entry name" value="IclR_C"/>
    <property type="match status" value="1"/>
</dbReference>
<dbReference type="PANTHER" id="PTHR30136:SF24">
    <property type="entry name" value="HTH-TYPE TRANSCRIPTIONAL REPRESSOR ALLR"/>
    <property type="match status" value="1"/>
</dbReference>
<evidence type="ECO:0000259" key="4">
    <source>
        <dbReference type="PROSITE" id="PS51077"/>
    </source>
</evidence>
<gene>
    <name evidence="6" type="ORF">IEO70_03075</name>
</gene>
<sequence length="261" mass="29048">MSSKQTTHRLSTVDNAMSLLALFLKYESVGLIDIERETGVSKTAAFRLAATMVDRGFLVKDARTKRYYPGTILFQLVHKFQMNDIVKVSEPFIQELAHKTNESVYLSIRSGNHYIHLTGVPSTYPVKVTSPIGNEIQLHIGAAGKIHLAYMASPDYENYINKTDLKTYTQEAITDPTLLSHELQHVKDKGYALSLGEGFPDSGGISAPIWGLGEEPAASLSILIPLTRLTEEKIQELISLVVEYSDKITIEFTSKNRTESQ</sequence>
<evidence type="ECO:0000256" key="2">
    <source>
        <dbReference type="ARBA" id="ARBA00023125"/>
    </source>
</evidence>
<proteinExistence type="predicted"/>
<dbReference type="AlphaFoldDB" id="A0A927CUK4"/>
<dbReference type="GO" id="GO:0003677">
    <property type="term" value="F:DNA binding"/>
    <property type="evidence" value="ECO:0007669"/>
    <property type="project" value="UniProtKB-KW"/>
</dbReference>
<dbReference type="GO" id="GO:0045892">
    <property type="term" value="P:negative regulation of DNA-templated transcription"/>
    <property type="evidence" value="ECO:0007669"/>
    <property type="project" value="UniProtKB-ARBA"/>
</dbReference>
<protein>
    <submittedName>
        <fullName evidence="6">IclR family transcriptional regulator</fullName>
    </submittedName>
</protein>
<dbReference type="Proteomes" id="UP000602076">
    <property type="component" value="Unassembled WGS sequence"/>
</dbReference>
<dbReference type="InterPro" id="IPR014757">
    <property type="entry name" value="Tscrpt_reg_IclR_C"/>
</dbReference>
<dbReference type="InterPro" id="IPR036390">
    <property type="entry name" value="WH_DNA-bd_sf"/>
</dbReference>
<dbReference type="InterPro" id="IPR050707">
    <property type="entry name" value="HTH_MetabolicPath_Reg"/>
</dbReference>
<evidence type="ECO:0000256" key="3">
    <source>
        <dbReference type="ARBA" id="ARBA00023163"/>
    </source>
</evidence>
<feature type="domain" description="HTH iclR-type" evidence="4">
    <location>
        <begin position="10"/>
        <end position="71"/>
    </location>
</feature>
<accession>A0A927CUK4</accession>
<dbReference type="SUPFAM" id="SSF46785">
    <property type="entry name" value="Winged helix' DNA-binding domain"/>
    <property type="match status" value="1"/>
</dbReference>
<dbReference type="Pfam" id="PF09339">
    <property type="entry name" value="HTH_IclR"/>
    <property type="match status" value="1"/>
</dbReference>
<comment type="caution">
    <text evidence="6">The sequence shown here is derived from an EMBL/GenBank/DDBJ whole genome shotgun (WGS) entry which is preliminary data.</text>
</comment>
<dbReference type="RefSeq" id="WP_190996879.1">
    <property type="nucleotide sequence ID" value="NZ_JACXSI010000005.1"/>
</dbReference>
<dbReference type="PROSITE" id="PS51078">
    <property type="entry name" value="ICLR_ED"/>
    <property type="match status" value="1"/>
</dbReference>
<dbReference type="SUPFAM" id="SSF55781">
    <property type="entry name" value="GAF domain-like"/>
    <property type="match status" value="1"/>
</dbReference>
<reference evidence="6" key="1">
    <citation type="submission" date="2020-09" db="EMBL/GenBank/DDBJ databases">
        <title>Bacillus faecalis sp. nov., a moderately halophilic bacterium isolated from cow faeces.</title>
        <authorList>
            <person name="Jiang L."/>
            <person name="Lee J."/>
        </authorList>
    </citation>
    <scope>NUCLEOTIDE SEQUENCE</scope>
    <source>
        <strain evidence="6">AGMB 02131</strain>
    </source>
</reference>
<dbReference type="GO" id="GO:0003700">
    <property type="term" value="F:DNA-binding transcription factor activity"/>
    <property type="evidence" value="ECO:0007669"/>
    <property type="project" value="TreeGrafter"/>
</dbReference>
<organism evidence="6 7">
    <name type="scientific">Peribacillus faecalis</name>
    <dbReference type="NCBI Taxonomy" id="2772559"/>
    <lineage>
        <taxon>Bacteria</taxon>
        <taxon>Bacillati</taxon>
        <taxon>Bacillota</taxon>
        <taxon>Bacilli</taxon>
        <taxon>Bacillales</taxon>
        <taxon>Bacillaceae</taxon>
        <taxon>Peribacillus</taxon>
    </lineage>
</organism>
<evidence type="ECO:0000313" key="7">
    <source>
        <dbReference type="Proteomes" id="UP000602076"/>
    </source>
</evidence>
<dbReference type="SMART" id="SM00346">
    <property type="entry name" value="HTH_ICLR"/>
    <property type="match status" value="1"/>
</dbReference>